<reference evidence="2 3" key="1">
    <citation type="submission" date="2018-04" db="EMBL/GenBank/DDBJ databases">
        <authorList>
            <person name="Vogel A."/>
        </authorList>
    </citation>
    <scope>NUCLEOTIDE SEQUENCE [LARGE SCALE GENOMIC DNA]</scope>
</reference>
<name>A0A484KEV8_9ASTE</name>
<proteinExistence type="predicted"/>
<feature type="compositionally biased region" description="Basic and acidic residues" evidence="1">
    <location>
        <begin position="218"/>
        <end position="227"/>
    </location>
</feature>
<keyword evidence="3" id="KW-1185">Reference proteome</keyword>
<dbReference type="AlphaFoldDB" id="A0A484KEV8"/>
<dbReference type="Proteomes" id="UP000595140">
    <property type="component" value="Unassembled WGS sequence"/>
</dbReference>
<organism evidence="2 3">
    <name type="scientific">Cuscuta campestris</name>
    <dbReference type="NCBI Taxonomy" id="132261"/>
    <lineage>
        <taxon>Eukaryota</taxon>
        <taxon>Viridiplantae</taxon>
        <taxon>Streptophyta</taxon>
        <taxon>Embryophyta</taxon>
        <taxon>Tracheophyta</taxon>
        <taxon>Spermatophyta</taxon>
        <taxon>Magnoliopsida</taxon>
        <taxon>eudicotyledons</taxon>
        <taxon>Gunneridae</taxon>
        <taxon>Pentapetalae</taxon>
        <taxon>asterids</taxon>
        <taxon>lamiids</taxon>
        <taxon>Solanales</taxon>
        <taxon>Convolvulaceae</taxon>
        <taxon>Cuscuteae</taxon>
        <taxon>Cuscuta</taxon>
        <taxon>Cuscuta subgen. Grammica</taxon>
        <taxon>Cuscuta sect. Cleistogrammica</taxon>
    </lineage>
</organism>
<feature type="region of interest" description="Disordered" evidence="1">
    <location>
        <begin position="217"/>
        <end position="240"/>
    </location>
</feature>
<protein>
    <submittedName>
        <fullName evidence="2">Uncharacterized protein</fullName>
    </submittedName>
</protein>
<feature type="compositionally biased region" description="Polar residues" evidence="1">
    <location>
        <begin position="302"/>
        <end position="314"/>
    </location>
</feature>
<feature type="compositionally biased region" description="Low complexity" evidence="1">
    <location>
        <begin position="315"/>
        <end position="326"/>
    </location>
</feature>
<gene>
    <name evidence="2" type="ORF">CCAM_LOCUS3513</name>
</gene>
<evidence type="ECO:0000313" key="2">
    <source>
        <dbReference type="EMBL" id="VFQ61737.1"/>
    </source>
</evidence>
<feature type="compositionally biased region" description="Low complexity" evidence="1">
    <location>
        <begin position="290"/>
        <end position="301"/>
    </location>
</feature>
<feature type="region of interest" description="Disordered" evidence="1">
    <location>
        <begin position="182"/>
        <end position="203"/>
    </location>
</feature>
<feature type="region of interest" description="Disordered" evidence="1">
    <location>
        <begin position="257"/>
        <end position="345"/>
    </location>
</feature>
<accession>A0A484KEV8</accession>
<feature type="region of interest" description="Disordered" evidence="1">
    <location>
        <begin position="1"/>
        <end position="116"/>
    </location>
</feature>
<feature type="compositionally biased region" description="Basic residues" evidence="1">
    <location>
        <begin position="268"/>
        <end position="286"/>
    </location>
</feature>
<evidence type="ECO:0000313" key="3">
    <source>
        <dbReference type="Proteomes" id="UP000595140"/>
    </source>
</evidence>
<dbReference type="EMBL" id="OOIL02000203">
    <property type="protein sequence ID" value="VFQ61737.1"/>
    <property type="molecule type" value="Genomic_DNA"/>
</dbReference>
<evidence type="ECO:0000256" key="1">
    <source>
        <dbReference type="SAM" id="MobiDB-lite"/>
    </source>
</evidence>
<sequence>MNFTGFVNLDASDDEVLHADQSRFSKPHSPPQMSEMEGATTGRCTPLHELIRDKKVKSLSATHLSRDDRVDSPQVQAKAKSKETGASSSHVKAQKRKGPQKSSSMSKKKKTGSLNLEGESIEEAFLALAKRLHKAGAISENVGRSLLEARDQVSQLTLLLDSAKLEINDQAKREKRLEEELRAEKAKREEESARSAQVKEDGRRKVAELDEALAQVEESARAKEEAFPAKAAQWAAGHHAETARSILAGLEETMASSRRPGITLWMQRSKRAKIATRSRPATRLKAPRQSPASSPVSTSNSDIGSPTPIQQRQYSSDVLPSLASSSGVLPSRRRRPHSDLQAGDE</sequence>